<dbReference type="EMBL" id="SMLL01000001">
    <property type="protein sequence ID" value="TFZ04686.1"/>
    <property type="molecule type" value="Genomic_DNA"/>
</dbReference>
<dbReference type="Gene3D" id="1.10.10.10">
    <property type="entry name" value="Winged helix-like DNA-binding domain superfamily/Winged helix DNA-binding domain"/>
    <property type="match status" value="1"/>
</dbReference>
<organism evidence="7 8">
    <name type="scientific">Ramlibacter rhizophilus</name>
    <dbReference type="NCBI Taxonomy" id="1781167"/>
    <lineage>
        <taxon>Bacteria</taxon>
        <taxon>Pseudomonadati</taxon>
        <taxon>Pseudomonadota</taxon>
        <taxon>Betaproteobacteria</taxon>
        <taxon>Burkholderiales</taxon>
        <taxon>Comamonadaceae</taxon>
        <taxon>Ramlibacter</taxon>
    </lineage>
</organism>
<comment type="similarity">
    <text evidence="1">Belongs to the LysR transcriptional regulatory family.</text>
</comment>
<keyword evidence="4" id="KW-0804">Transcription</keyword>
<dbReference type="GO" id="GO:0032993">
    <property type="term" value="C:protein-DNA complex"/>
    <property type="evidence" value="ECO:0007669"/>
    <property type="project" value="TreeGrafter"/>
</dbReference>
<gene>
    <name evidence="7" type="ORF">EZ242_02760</name>
</gene>
<dbReference type="PROSITE" id="PS50931">
    <property type="entry name" value="HTH_LYSR"/>
    <property type="match status" value="1"/>
</dbReference>
<sequence length="300" mass="32497">MDLRQLRQFVAVAEERSFRRAAERLHVSQPPLSVAVQRLEDDVGARLLDRDRQGVRLTPAGEAFLLEARRTLAHAQVAVEIAQRAASGKLGTLRLSFVPSAGLNVLPQLLRAFRRTHPDVKLILSGDTTAAQMAALAQGSTDLGIVVPPLNEARGLKMEVLRQEELVLAVPLEHALAGQERVQLKDLAQEDFVGFPTKEGPGFESAVMAACQECGFIPRFVQTASQMQAILALVAAGLGVALVPQALCAVHMDGVRFLRVRKRQAALRYALGLAYSPDNPNPALAAFLGVARRSEVRVGR</sequence>
<comment type="caution">
    <text evidence="7">The sequence shown here is derived from an EMBL/GenBank/DDBJ whole genome shotgun (WGS) entry which is preliminary data.</text>
</comment>
<evidence type="ECO:0000256" key="4">
    <source>
        <dbReference type="ARBA" id="ARBA00023163"/>
    </source>
</evidence>
<evidence type="ECO:0000313" key="7">
    <source>
        <dbReference type="EMBL" id="TFZ04686.1"/>
    </source>
</evidence>
<evidence type="ECO:0000256" key="3">
    <source>
        <dbReference type="ARBA" id="ARBA00023125"/>
    </source>
</evidence>
<feature type="domain" description="HTH lysR-type" evidence="6">
    <location>
        <begin position="1"/>
        <end position="58"/>
    </location>
</feature>
<dbReference type="SUPFAM" id="SSF46785">
    <property type="entry name" value="Winged helix' DNA-binding domain"/>
    <property type="match status" value="1"/>
</dbReference>
<dbReference type="InterPro" id="IPR005119">
    <property type="entry name" value="LysR_subst-bd"/>
</dbReference>
<dbReference type="InterPro" id="IPR000847">
    <property type="entry name" value="LysR_HTH_N"/>
</dbReference>
<keyword evidence="5" id="KW-1133">Transmembrane helix</keyword>
<dbReference type="PANTHER" id="PTHR30346:SF0">
    <property type="entry name" value="HCA OPERON TRANSCRIPTIONAL ACTIVATOR HCAR"/>
    <property type="match status" value="1"/>
</dbReference>
<dbReference type="InterPro" id="IPR036390">
    <property type="entry name" value="WH_DNA-bd_sf"/>
</dbReference>
<dbReference type="PRINTS" id="PR00039">
    <property type="entry name" value="HTHLYSR"/>
</dbReference>
<dbReference type="AlphaFoldDB" id="A0A4Z0BZG2"/>
<dbReference type="GO" id="GO:0003677">
    <property type="term" value="F:DNA binding"/>
    <property type="evidence" value="ECO:0007669"/>
    <property type="project" value="UniProtKB-KW"/>
</dbReference>
<name>A0A4Z0BZG2_9BURK</name>
<evidence type="ECO:0000256" key="5">
    <source>
        <dbReference type="SAM" id="Phobius"/>
    </source>
</evidence>
<dbReference type="RefSeq" id="WP_135283568.1">
    <property type="nucleotide sequence ID" value="NZ_SMLL01000001.1"/>
</dbReference>
<dbReference type="PANTHER" id="PTHR30346">
    <property type="entry name" value="TRANSCRIPTIONAL DUAL REGULATOR HCAR-RELATED"/>
    <property type="match status" value="1"/>
</dbReference>
<dbReference type="CDD" id="cd08414">
    <property type="entry name" value="PBP2_LTTR_aromatics_like"/>
    <property type="match status" value="1"/>
</dbReference>
<keyword evidence="5" id="KW-0472">Membrane</keyword>
<dbReference type="InterPro" id="IPR036388">
    <property type="entry name" value="WH-like_DNA-bd_sf"/>
</dbReference>
<accession>A0A4Z0BZG2</accession>
<dbReference type="Pfam" id="PF03466">
    <property type="entry name" value="LysR_substrate"/>
    <property type="match status" value="1"/>
</dbReference>
<keyword evidence="3" id="KW-0238">DNA-binding</keyword>
<evidence type="ECO:0000256" key="2">
    <source>
        <dbReference type="ARBA" id="ARBA00023015"/>
    </source>
</evidence>
<keyword evidence="5" id="KW-0812">Transmembrane</keyword>
<evidence type="ECO:0000313" key="8">
    <source>
        <dbReference type="Proteomes" id="UP000297564"/>
    </source>
</evidence>
<feature type="transmembrane region" description="Helical" evidence="5">
    <location>
        <begin position="229"/>
        <end position="252"/>
    </location>
</feature>
<dbReference type="FunFam" id="1.10.10.10:FF:000001">
    <property type="entry name" value="LysR family transcriptional regulator"/>
    <property type="match status" value="1"/>
</dbReference>
<dbReference type="SUPFAM" id="SSF53850">
    <property type="entry name" value="Periplasmic binding protein-like II"/>
    <property type="match status" value="1"/>
</dbReference>
<dbReference type="OrthoDB" id="5292387at2"/>
<evidence type="ECO:0000259" key="6">
    <source>
        <dbReference type="PROSITE" id="PS50931"/>
    </source>
</evidence>
<keyword evidence="2" id="KW-0805">Transcription regulation</keyword>
<dbReference type="Proteomes" id="UP000297564">
    <property type="component" value="Unassembled WGS sequence"/>
</dbReference>
<protein>
    <submittedName>
        <fullName evidence="7">LysR family transcriptional regulator</fullName>
    </submittedName>
</protein>
<proteinExistence type="inferred from homology"/>
<dbReference type="Gene3D" id="3.40.190.10">
    <property type="entry name" value="Periplasmic binding protein-like II"/>
    <property type="match status" value="2"/>
</dbReference>
<dbReference type="GO" id="GO:0003700">
    <property type="term" value="F:DNA-binding transcription factor activity"/>
    <property type="evidence" value="ECO:0007669"/>
    <property type="project" value="InterPro"/>
</dbReference>
<evidence type="ECO:0000256" key="1">
    <source>
        <dbReference type="ARBA" id="ARBA00009437"/>
    </source>
</evidence>
<keyword evidence="8" id="KW-1185">Reference proteome</keyword>
<reference evidence="7 8" key="1">
    <citation type="submission" date="2019-03" db="EMBL/GenBank/DDBJ databases">
        <title>Ramlibacter rhizophilus CCTCC AB2015357, whole genome shotgun sequence.</title>
        <authorList>
            <person name="Zhang X."/>
            <person name="Feng G."/>
            <person name="Zhu H."/>
        </authorList>
    </citation>
    <scope>NUCLEOTIDE SEQUENCE [LARGE SCALE GENOMIC DNA]</scope>
    <source>
        <strain evidence="7 8">CCTCC AB2015357</strain>
    </source>
</reference>
<dbReference type="Pfam" id="PF00126">
    <property type="entry name" value="HTH_1"/>
    <property type="match status" value="1"/>
</dbReference>